<dbReference type="Proteomes" id="UP001243364">
    <property type="component" value="Unassembled WGS sequence"/>
</dbReference>
<reference evidence="1 2" key="1">
    <citation type="submission" date="2023-07" db="EMBL/GenBank/DDBJ databases">
        <title>Comparative genomics of wheat-associated soil bacteria to identify genetic determinants of phenazine resistance.</title>
        <authorList>
            <person name="Mouncey N."/>
        </authorList>
    </citation>
    <scope>NUCLEOTIDE SEQUENCE [LARGE SCALE GENOMIC DNA]</scope>
    <source>
        <strain evidence="1 2">W4I19-2</strain>
    </source>
</reference>
<comment type="caution">
    <text evidence="1">The sequence shown here is derived from an EMBL/GenBank/DDBJ whole genome shotgun (WGS) entry which is preliminary data.</text>
</comment>
<evidence type="ECO:0000313" key="1">
    <source>
        <dbReference type="EMBL" id="MDQ0681373.1"/>
    </source>
</evidence>
<proteinExistence type="predicted"/>
<name>A0ABU0PUQ1_STRAH</name>
<evidence type="ECO:0000313" key="2">
    <source>
        <dbReference type="Proteomes" id="UP001243364"/>
    </source>
</evidence>
<sequence>MRAPGILGLVPARNRRLPRDLSWPLTPSDIRAALGEQVADAADVSFVDQPRGDGTLLHVEWTPPISSNYGSGIHPALWYSVSIRVAPLPSTERAAARSILREHALPELAAWIRAAQRAPEAWTLTRHSRSWRTAGSTAVCTDDRQPYR</sequence>
<protein>
    <submittedName>
        <fullName evidence="1">Uncharacterized protein</fullName>
    </submittedName>
</protein>
<accession>A0ABU0PUQ1</accession>
<gene>
    <name evidence="1" type="ORF">QFZ56_000336</name>
</gene>
<keyword evidence="2" id="KW-1185">Reference proteome</keyword>
<organism evidence="1 2">
    <name type="scientific">Streptomyces achromogenes</name>
    <dbReference type="NCBI Taxonomy" id="67255"/>
    <lineage>
        <taxon>Bacteria</taxon>
        <taxon>Bacillati</taxon>
        <taxon>Actinomycetota</taxon>
        <taxon>Actinomycetes</taxon>
        <taxon>Kitasatosporales</taxon>
        <taxon>Streptomycetaceae</taxon>
        <taxon>Streptomyces</taxon>
    </lineage>
</organism>
<dbReference type="EMBL" id="JAUSYA010000001">
    <property type="protein sequence ID" value="MDQ0681373.1"/>
    <property type="molecule type" value="Genomic_DNA"/>
</dbReference>